<dbReference type="AlphaFoldDB" id="A0A7C9JM30"/>
<evidence type="ECO:0000313" key="2">
    <source>
        <dbReference type="EMBL" id="NBI33558.1"/>
    </source>
</evidence>
<evidence type="ECO:0000256" key="1">
    <source>
        <dbReference type="SAM" id="MobiDB-lite"/>
    </source>
</evidence>
<reference evidence="2" key="1">
    <citation type="submission" date="2018-08" db="EMBL/GenBank/DDBJ databases">
        <title>Murine metabolic-syndrome-specific gut microbial biobank.</title>
        <authorList>
            <person name="Liu C."/>
        </authorList>
    </citation>
    <scope>NUCLEOTIDE SEQUENCE [LARGE SCALE GENOMIC DNA]</scope>
    <source>
        <strain evidence="2">Z82</strain>
    </source>
</reference>
<sequence>MRGALNLFAARKFLPKGNGPARVVSELSAPLGAVLLAVALLGCFGCAGEPGGAQGGGSSTGASFGGLPDEEGSGAEEGSVSQAPVQADYDSRRGERKDAVDSYDALRSALWSGQEEMREEPEIGVTDGSGIAWMWATAACEGEYEANQAAPDTVVADGDLVFIAEKDADEPQFVAVRVIDVSSGMPVQVAAIPAQENCCVVSLYAKGGRLFVLSMAAAQSDASQAPWAASPRTRLLTYSFDDPSSPRLEAVVEQSGAYMAARFDGRYAYVASVFKPAVIPSDADPAWFVPAVNGVLVAPEDICAPAFEDMVDYLVVTAIPLDDPSAVVDRIALASNYASHYVGSAAIYDLQEQWAPNDWDNYNHPETAVLRRVAYGDGSFSFSSQAVVDGGVSAQSMTEYEGNLRAQLYRTIEGSQAFDDTLTFAVFDERMNQVGTLEDFGTTNNAIYVGAEENAALYRVYSEGEEQMRAVNLSDPGHMAFSDPLDVSPLQDVRLFGPGRAVGVARAGDYTDDGGYAERTLLSLLDVSDPSDVRETGSVVLDATIVEMTSLYDPLMYFDVERGIILFSSWSQADGEYWFYGLRVAEDGSLSVESKQLDMGELNNSFHAVWTGSAEGQAESLWVVVNGAIARCDPSTLELAEFVK</sequence>
<protein>
    <submittedName>
        <fullName evidence="2">Uncharacterized protein</fullName>
    </submittedName>
</protein>
<feature type="region of interest" description="Disordered" evidence="1">
    <location>
        <begin position="53"/>
        <end position="100"/>
    </location>
</feature>
<dbReference type="InterPro" id="IPR019198">
    <property type="entry name" value="Beta_propeller_containing"/>
</dbReference>
<accession>A0A7C9JM30</accession>
<gene>
    <name evidence="2" type="ORF">D1639_00600</name>
</gene>
<name>A0A7C9JM30_9BACT</name>
<dbReference type="EMBL" id="QWKH01000002">
    <property type="protein sequence ID" value="NBI33558.1"/>
    <property type="molecule type" value="Genomic_DNA"/>
</dbReference>
<comment type="caution">
    <text evidence="2">The sequence shown here is derived from an EMBL/GenBank/DDBJ whole genome shotgun (WGS) entry which is preliminary data.</text>
</comment>
<dbReference type="Pfam" id="PF09826">
    <property type="entry name" value="Beta_propel"/>
    <property type="match status" value="1"/>
</dbReference>
<organism evidence="2">
    <name type="scientific">Muribaculaceae bacterium Z82</name>
    <dbReference type="NCBI Taxonomy" id="2304548"/>
    <lineage>
        <taxon>Bacteria</taxon>
        <taxon>Pseudomonadati</taxon>
        <taxon>Bacteroidota</taxon>
        <taxon>Bacteroidia</taxon>
        <taxon>Bacteroidales</taxon>
        <taxon>Muribaculaceae</taxon>
    </lineage>
</organism>
<feature type="compositionally biased region" description="Basic and acidic residues" evidence="1">
    <location>
        <begin position="89"/>
        <end position="100"/>
    </location>
</feature>
<proteinExistence type="predicted"/>